<evidence type="ECO:0000313" key="4">
    <source>
        <dbReference type="Proteomes" id="UP001258181"/>
    </source>
</evidence>
<comment type="caution">
    <text evidence="3">The sequence shown here is derived from an EMBL/GenBank/DDBJ whole genome shotgun (WGS) entry which is preliminary data.</text>
</comment>
<accession>A0ABU1U3K3</accession>
<dbReference type="Proteomes" id="UP001258181">
    <property type="component" value="Unassembled WGS sequence"/>
</dbReference>
<reference evidence="3 4" key="1">
    <citation type="submission" date="2023-07" db="EMBL/GenBank/DDBJ databases">
        <title>Sorghum-associated microbial communities from plants grown in Nebraska, USA.</title>
        <authorList>
            <person name="Schachtman D."/>
        </authorList>
    </citation>
    <scope>NUCLEOTIDE SEQUENCE [LARGE SCALE GENOMIC DNA]</scope>
    <source>
        <strain evidence="3 4">BE211</strain>
    </source>
</reference>
<evidence type="ECO:0000256" key="1">
    <source>
        <dbReference type="SAM" id="Coils"/>
    </source>
</evidence>
<gene>
    <name evidence="3" type="ORF">J2X07_002946</name>
</gene>
<feature type="chain" id="PRO_5046274209" evidence="2">
    <location>
        <begin position="24"/>
        <end position="166"/>
    </location>
</feature>
<evidence type="ECO:0000313" key="3">
    <source>
        <dbReference type="EMBL" id="MDR7073956.1"/>
    </source>
</evidence>
<dbReference type="RefSeq" id="WP_310260115.1">
    <property type="nucleotide sequence ID" value="NZ_JAVDWA010000005.1"/>
</dbReference>
<sequence>MKKLMLSAIAFVVITGSAAVVSAQTEQNVKIAAEKKEMKFKNIENFQENVHKANQLKIEQLELKKQIVQKRDQLFDLHMKVNKNEASNKNNERSAFRQDMKQIHQDLRALRKESHETKKAMREAMKAKNMKLVSEKIQQSLAINEKINNKLKEKVAKLDEIIAQHQ</sequence>
<protein>
    <submittedName>
        <fullName evidence="3">ABC-type phosphate transport system auxiliary subunit</fullName>
    </submittedName>
</protein>
<name>A0ABU1U3K3_9BACL</name>
<keyword evidence="4" id="KW-1185">Reference proteome</keyword>
<proteinExistence type="predicted"/>
<keyword evidence="2" id="KW-0732">Signal</keyword>
<feature type="coiled-coil region" evidence="1">
    <location>
        <begin position="53"/>
        <end position="164"/>
    </location>
</feature>
<organism evidence="3 4">
    <name type="scientific">Fictibacillus barbaricus</name>
    <dbReference type="NCBI Taxonomy" id="182136"/>
    <lineage>
        <taxon>Bacteria</taxon>
        <taxon>Bacillati</taxon>
        <taxon>Bacillota</taxon>
        <taxon>Bacilli</taxon>
        <taxon>Bacillales</taxon>
        <taxon>Fictibacillaceae</taxon>
        <taxon>Fictibacillus</taxon>
    </lineage>
</organism>
<dbReference type="EMBL" id="JAVDWA010000005">
    <property type="protein sequence ID" value="MDR7073956.1"/>
    <property type="molecule type" value="Genomic_DNA"/>
</dbReference>
<feature type="signal peptide" evidence="2">
    <location>
        <begin position="1"/>
        <end position="23"/>
    </location>
</feature>
<evidence type="ECO:0000256" key="2">
    <source>
        <dbReference type="SAM" id="SignalP"/>
    </source>
</evidence>
<keyword evidence="1" id="KW-0175">Coiled coil</keyword>